<protein>
    <recommendedName>
        <fullName evidence="5">MYND-type domain-containing protein</fullName>
    </recommendedName>
</protein>
<proteinExistence type="predicted"/>
<keyword evidence="1" id="KW-0479">Metal-binding</keyword>
<dbReference type="Pfam" id="PF01753">
    <property type="entry name" value="zf-MYND"/>
    <property type="match status" value="1"/>
</dbReference>
<dbReference type="Proteomes" id="UP000076154">
    <property type="component" value="Unassembled WGS sequence"/>
</dbReference>
<sequence length="515" mass="57208">MSALGLRQVNLTSRDVARSVLDPKGFVKKVKAISEAAERHAFLGVFLDLCQADQWPPLRDAGIIHLLDDDIFTSMEVMPAPPVMIDAIRAAGHCFRLIRCSSSRDANGHKVGVQAAFALTKTLCPAAFLALGSLPQNKVDLQEDIRLFIQDSLEELSLLAEQESFHRLPGNRLDRETISTFKKLLCANLDLEADFAYCLSLWCWLTAPDSATRRQSDLTRDRLYRTALNSDNKAATRAMGNEEDLFVSSIGTAIFAVPALLHMLSSLDASPDTIAYCIHLLSLYGQQSPNQVKLPDDFIQHLVRGMWTVMRHGSAWARLLVNHSSNILLRKKMGEALADPIQIIQIIRQIFQSQDGGPLVARMAITVAKAGSKEILAGSKEMSLFLIDPLLILIIEPSKDKQMAARVNSLVTIARGGLEDVWSVTLKHLSALEGRGHPHAREVREQWQALGKAVGISAAIYPLVGCGWYKCPLYEEETDRKMRRCAGCQKVQYCTQRCQKSHWKEGDHRTACQTS</sequence>
<keyword evidence="2 4" id="KW-0863">Zinc-finger</keyword>
<evidence type="ECO:0000313" key="7">
    <source>
        <dbReference type="Proteomes" id="UP000076154"/>
    </source>
</evidence>
<evidence type="ECO:0000256" key="2">
    <source>
        <dbReference type="ARBA" id="ARBA00022771"/>
    </source>
</evidence>
<name>A0A369JS39_HYPMA</name>
<keyword evidence="7" id="KW-1185">Reference proteome</keyword>
<dbReference type="AlphaFoldDB" id="A0A369JS39"/>
<organism evidence="6 7">
    <name type="scientific">Hypsizygus marmoreus</name>
    <name type="common">White beech mushroom</name>
    <name type="synonym">Agaricus marmoreus</name>
    <dbReference type="NCBI Taxonomy" id="39966"/>
    <lineage>
        <taxon>Eukaryota</taxon>
        <taxon>Fungi</taxon>
        <taxon>Dikarya</taxon>
        <taxon>Basidiomycota</taxon>
        <taxon>Agaricomycotina</taxon>
        <taxon>Agaricomycetes</taxon>
        <taxon>Agaricomycetidae</taxon>
        <taxon>Agaricales</taxon>
        <taxon>Tricholomatineae</taxon>
        <taxon>Lyophyllaceae</taxon>
        <taxon>Hypsizygus</taxon>
    </lineage>
</organism>
<dbReference type="InterPro" id="IPR002893">
    <property type="entry name" value="Znf_MYND"/>
</dbReference>
<evidence type="ECO:0000256" key="4">
    <source>
        <dbReference type="PROSITE-ProRule" id="PRU00134"/>
    </source>
</evidence>
<dbReference type="InParanoid" id="A0A369JS39"/>
<feature type="domain" description="MYND-type" evidence="5">
    <location>
        <begin position="471"/>
        <end position="512"/>
    </location>
</feature>
<dbReference type="OrthoDB" id="549788at2759"/>
<keyword evidence="3" id="KW-0862">Zinc</keyword>
<dbReference type="GO" id="GO:0008270">
    <property type="term" value="F:zinc ion binding"/>
    <property type="evidence" value="ECO:0007669"/>
    <property type="project" value="UniProtKB-KW"/>
</dbReference>
<accession>A0A369JS39</accession>
<dbReference type="Gene3D" id="6.10.140.2220">
    <property type="match status" value="1"/>
</dbReference>
<reference evidence="6" key="1">
    <citation type="submission" date="2018-04" db="EMBL/GenBank/DDBJ databases">
        <title>Whole genome sequencing of Hypsizygus marmoreus.</title>
        <authorList>
            <person name="Choi I.-G."/>
            <person name="Min B."/>
            <person name="Kim J.-G."/>
            <person name="Kim S."/>
            <person name="Oh Y.-L."/>
            <person name="Kong W.-S."/>
            <person name="Park H."/>
            <person name="Jeong J."/>
            <person name="Song E.-S."/>
        </authorList>
    </citation>
    <scope>NUCLEOTIDE SEQUENCE [LARGE SCALE GENOMIC DNA]</scope>
    <source>
        <strain evidence="6">51987-8</strain>
    </source>
</reference>
<dbReference type="PROSITE" id="PS50865">
    <property type="entry name" value="ZF_MYND_2"/>
    <property type="match status" value="1"/>
</dbReference>
<dbReference type="SUPFAM" id="SSF144232">
    <property type="entry name" value="HIT/MYND zinc finger-like"/>
    <property type="match status" value="1"/>
</dbReference>
<gene>
    <name evidence="6" type="ORF">Hypma_008267</name>
</gene>
<evidence type="ECO:0000259" key="5">
    <source>
        <dbReference type="PROSITE" id="PS50865"/>
    </source>
</evidence>
<dbReference type="EMBL" id="LUEZ02000042">
    <property type="protein sequence ID" value="RDB24628.1"/>
    <property type="molecule type" value="Genomic_DNA"/>
</dbReference>
<evidence type="ECO:0000256" key="3">
    <source>
        <dbReference type="ARBA" id="ARBA00022833"/>
    </source>
</evidence>
<evidence type="ECO:0000256" key="1">
    <source>
        <dbReference type="ARBA" id="ARBA00022723"/>
    </source>
</evidence>
<evidence type="ECO:0000313" key="6">
    <source>
        <dbReference type="EMBL" id="RDB24628.1"/>
    </source>
</evidence>
<comment type="caution">
    <text evidence="6">The sequence shown here is derived from an EMBL/GenBank/DDBJ whole genome shotgun (WGS) entry which is preliminary data.</text>
</comment>